<sequence>MKTKKILSFALAMLMGVPLFAGCEKQDTPPEPSVTFTDVWTEGVSKTFSAGESYTVRFDAAFGGQNYIKLEYTSACGLDATMHFTGEGGKKYSERFFLSKDDTEFRQILDYYHENNFDKTLESIDFKCVHQSGAFELKKVSAAVHPIDFSKVNFYAPDYTEENMQLYIQGKTVKLGVNLKLGGAIDYLSSVNQGVALYSDMGNVYVGQSAKDKMYVEDDVNLINAHDTGRLVQQSFYGTKGDSLDEPQDDYECGLFDHDGNPATPDVAWPYNPVQGGDMYQNLSQLVDVQFTDTRIYIKVRPMDWAKSGSITPFYMEDVYEILEDPLYGEYVSVTNKSTDFSGYVHDNVRDQELPAFYGITPLGKLAAYKGGEPWTDKSISYDDNLGFWSPGTSANRFRATENWIAWLNEDDWGIGLYVPDVEHMLVGRNEYTVDMSNIGVDPSGAVSCTYTAPLGKFSMPTYDSFTYRYYLKLDNVTYSRALFQSLRENGAENGDIKKLEGRA</sequence>
<accession>A0A4Q2KC79</accession>
<keyword evidence="1" id="KW-0732">Signal</keyword>
<dbReference type="OrthoDB" id="187419at2"/>
<evidence type="ECO:0000313" key="2">
    <source>
        <dbReference type="EMBL" id="RXZ61102.1"/>
    </source>
</evidence>
<reference evidence="2 3" key="1">
    <citation type="journal article" date="2019" name="Gut">
        <title>Antibiotics-induced monodominance of a novel gut bacterial order.</title>
        <authorList>
            <person name="Hildebrand F."/>
            <person name="Moitinho-Silva L."/>
            <person name="Blasche S."/>
            <person name="Jahn M.T."/>
            <person name="Gossmann T.I."/>
            <person name="Heuerta-Cepas J."/>
            <person name="Hercog R."/>
            <person name="Luetge M."/>
            <person name="Bahram M."/>
            <person name="Pryszlak A."/>
            <person name="Alves R.J."/>
            <person name="Waszak S.M."/>
            <person name="Zhu A."/>
            <person name="Ye L."/>
            <person name="Costea P.I."/>
            <person name="Aalvink S."/>
            <person name="Belzer C."/>
            <person name="Forslund S.K."/>
            <person name="Sunagawa S."/>
            <person name="Hentschel U."/>
            <person name="Merten C."/>
            <person name="Patil K.R."/>
            <person name="Benes V."/>
            <person name="Bork P."/>
        </authorList>
    </citation>
    <scope>NUCLEOTIDE SEQUENCE [LARGE SCALE GENOMIC DNA]</scope>
    <source>
        <strain evidence="2 3">HDS1380</strain>
    </source>
</reference>
<dbReference type="EMBL" id="SDOZ01000002">
    <property type="protein sequence ID" value="RXZ61102.1"/>
    <property type="molecule type" value="Genomic_DNA"/>
</dbReference>
<keyword evidence="3" id="KW-1185">Reference proteome</keyword>
<dbReference type="PROSITE" id="PS51257">
    <property type="entry name" value="PROKAR_LIPOPROTEIN"/>
    <property type="match status" value="1"/>
</dbReference>
<organism evidence="2 3">
    <name type="scientific">Candidatus Borkfalkia ceftriaxoniphila</name>
    <dbReference type="NCBI Taxonomy" id="2508949"/>
    <lineage>
        <taxon>Bacteria</taxon>
        <taxon>Bacillati</taxon>
        <taxon>Bacillota</taxon>
        <taxon>Clostridia</taxon>
        <taxon>Christensenellales</taxon>
        <taxon>Christensenellaceae</taxon>
        <taxon>Candidatus Borkfalkia</taxon>
    </lineage>
</organism>
<dbReference type="Proteomes" id="UP000291269">
    <property type="component" value="Unassembled WGS sequence"/>
</dbReference>
<proteinExistence type="predicted"/>
<dbReference type="AlphaFoldDB" id="A0A4Q2KC79"/>
<name>A0A4Q2KC79_9FIRM</name>
<feature type="signal peptide" evidence="1">
    <location>
        <begin position="1"/>
        <end position="21"/>
    </location>
</feature>
<feature type="chain" id="PRO_5038994853" evidence="1">
    <location>
        <begin position="22"/>
        <end position="504"/>
    </location>
</feature>
<gene>
    <name evidence="2" type="ORF">ESZ91_01595</name>
</gene>
<evidence type="ECO:0000313" key="3">
    <source>
        <dbReference type="Proteomes" id="UP000291269"/>
    </source>
</evidence>
<comment type="caution">
    <text evidence="2">The sequence shown here is derived from an EMBL/GenBank/DDBJ whole genome shotgun (WGS) entry which is preliminary data.</text>
</comment>
<protein>
    <submittedName>
        <fullName evidence="2">Uncharacterized protein</fullName>
    </submittedName>
</protein>
<evidence type="ECO:0000256" key="1">
    <source>
        <dbReference type="SAM" id="SignalP"/>
    </source>
</evidence>
<dbReference type="RefSeq" id="WP_129223448.1">
    <property type="nucleotide sequence ID" value="NZ_SDOZ01000002.1"/>
</dbReference>